<dbReference type="Proteomes" id="UP001165136">
    <property type="component" value="Unassembled WGS sequence"/>
</dbReference>
<dbReference type="PRINTS" id="PR00455">
    <property type="entry name" value="HTHTETR"/>
</dbReference>
<dbReference type="InterPro" id="IPR036271">
    <property type="entry name" value="Tet_transcr_reg_TetR-rel_C_sf"/>
</dbReference>
<dbReference type="Pfam" id="PF16925">
    <property type="entry name" value="TetR_C_13"/>
    <property type="match status" value="1"/>
</dbReference>
<evidence type="ECO:0000259" key="5">
    <source>
        <dbReference type="PROSITE" id="PS50977"/>
    </source>
</evidence>
<dbReference type="PROSITE" id="PS50977">
    <property type="entry name" value="HTH_TETR_2"/>
    <property type="match status" value="1"/>
</dbReference>
<dbReference type="GO" id="GO:0003677">
    <property type="term" value="F:DNA binding"/>
    <property type="evidence" value="ECO:0007669"/>
    <property type="project" value="UniProtKB-UniRule"/>
</dbReference>
<keyword evidence="2 4" id="KW-0238">DNA-binding</keyword>
<evidence type="ECO:0000256" key="1">
    <source>
        <dbReference type="ARBA" id="ARBA00023015"/>
    </source>
</evidence>
<comment type="caution">
    <text evidence="6">The sequence shown here is derived from an EMBL/GenBank/DDBJ whole genome shotgun (WGS) entry which is preliminary data.</text>
</comment>
<dbReference type="AlphaFoldDB" id="A0A9W6VC67"/>
<dbReference type="PANTHER" id="PTHR47506">
    <property type="entry name" value="TRANSCRIPTIONAL REGULATORY PROTEIN"/>
    <property type="match status" value="1"/>
</dbReference>
<reference evidence="6" key="1">
    <citation type="submission" date="2023-03" db="EMBL/GenBank/DDBJ databases">
        <title>Amycolatopsis taiwanensis NBRC 103393.</title>
        <authorList>
            <person name="Ichikawa N."/>
            <person name="Sato H."/>
            <person name="Tonouchi N."/>
        </authorList>
    </citation>
    <scope>NUCLEOTIDE SEQUENCE</scope>
    <source>
        <strain evidence="6">NBRC 103393</strain>
    </source>
</reference>
<keyword evidence="7" id="KW-1185">Reference proteome</keyword>
<accession>A0A9W6VC67</accession>
<organism evidence="6 7">
    <name type="scientific">Amycolatopsis taiwanensis</name>
    <dbReference type="NCBI Taxonomy" id="342230"/>
    <lineage>
        <taxon>Bacteria</taxon>
        <taxon>Bacillati</taxon>
        <taxon>Actinomycetota</taxon>
        <taxon>Actinomycetes</taxon>
        <taxon>Pseudonocardiales</taxon>
        <taxon>Pseudonocardiaceae</taxon>
        <taxon>Amycolatopsis</taxon>
    </lineage>
</organism>
<dbReference type="EMBL" id="BSTI01000001">
    <property type="protein sequence ID" value="GLY63470.1"/>
    <property type="molecule type" value="Genomic_DNA"/>
</dbReference>
<dbReference type="InterPro" id="IPR011075">
    <property type="entry name" value="TetR_C"/>
</dbReference>
<evidence type="ECO:0000256" key="3">
    <source>
        <dbReference type="ARBA" id="ARBA00023163"/>
    </source>
</evidence>
<feature type="DNA-binding region" description="H-T-H motif" evidence="4">
    <location>
        <begin position="32"/>
        <end position="51"/>
    </location>
</feature>
<keyword evidence="1" id="KW-0805">Transcription regulation</keyword>
<dbReference type="PANTHER" id="PTHR47506:SF1">
    <property type="entry name" value="HTH-TYPE TRANSCRIPTIONAL REGULATOR YJDC"/>
    <property type="match status" value="1"/>
</dbReference>
<name>A0A9W6VC67_9PSEU</name>
<keyword evidence="3" id="KW-0804">Transcription</keyword>
<dbReference type="Gene3D" id="1.10.357.10">
    <property type="entry name" value="Tetracycline Repressor, domain 2"/>
    <property type="match status" value="1"/>
</dbReference>
<evidence type="ECO:0000256" key="4">
    <source>
        <dbReference type="PROSITE-ProRule" id="PRU00335"/>
    </source>
</evidence>
<dbReference type="PROSITE" id="PS01081">
    <property type="entry name" value="HTH_TETR_1"/>
    <property type="match status" value="1"/>
</dbReference>
<dbReference type="RefSeq" id="WP_285485479.1">
    <property type="nucleotide sequence ID" value="NZ_BSTI01000001.1"/>
</dbReference>
<proteinExistence type="predicted"/>
<dbReference type="SUPFAM" id="SSF48498">
    <property type="entry name" value="Tetracyclin repressor-like, C-terminal domain"/>
    <property type="match status" value="1"/>
</dbReference>
<dbReference type="Pfam" id="PF00440">
    <property type="entry name" value="TetR_N"/>
    <property type="match status" value="1"/>
</dbReference>
<dbReference type="SUPFAM" id="SSF46689">
    <property type="entry name" value="Homeodomain-like"/>
    <property type="match status" value="1"/>
</dbReference>
<gene>
    <name evidence="6" type="ORF">Atai01_00890</name>
</gene>
<sequence>MSPRGRPRAFDRDAALDAAMYVFWERGYEGTSMADLTAAMGINSPSLYAAFGGKESLFHAAVERYGQRYGQEFPDRVTAREAVAAWLGSSAKAFTDRSAHPPGCMIVLAGVNCTQQNRRVREFLAEKRRNNLEKLRARLARGVLDGDIPENVDLDRMVTFYGTVLHGLSIQALDGATERGLAEVIDVAMASWKTFQV</sequence>
<dbReference type="Gene3D" id="1.10.10.60">
    <property type="entry name" value="Homeodomain-like"/>
    <property type="match status" value="1"/>
</dbReference>
<evidence type="ECO:0000256" key="2">
    <source>
        <dbReference type="ARBA" id="ARBA00023125"/>
    </source>
</evidence>
<dbReference type="InterPro" id="IPR001647">
    <property type="entry name" value="HTH_TetR"/>
</dbReference>
<protein>
    <submittedName>
        <fullName evidence="6">TetR family transcriptional regulator</fullName>
    </submittedName>
</protein>
<evidence type="ECO:0000313" key="7">
    <source>
        <dbReference type="Proteomes" id="UP001165136"/>
    </source>
</evidence>
<feature type="domain" description="HTH tetR-type" evidence="5">
    <location>
        <begin position="9"/>
        <end position="69"/>
    </location>
</feature>
<dbReference type="InterPro" id="IPR023772">
    <property type="entry name" value="DNA-bd_HTH_TetR-type_CS"/>
</dbReference>
<dbReference type="InterPro" id="IPR009057">
    <property type="entry name" value="Homeodomain-like_sf"/>
</dbReference>
<evidence type="ECO:0000313" key="6">
    <source>
        <dbReference type="EMBL" id="GLY63470.1"/>
    </source>
</evidence>